<dbReference type="AlphaFoldDB" id="A0A923ENP1"/>
<comment type="caution">
    <text evidence="1">The sequence shown here is derived from an EMBL/GenBank/DDBJ whole genome shotgun (WGS) entry which is preliminary data.</text>
</comment>
<reference evidence="1" key="1">
    <citation type="submission" date="2020-08" db="EMBL/GenBank/DDBJ databases">
        <title>Tigecycline and colistin resistance in Klebsiella pneumoniae.</title>
        <authorList>
            <person name="Ramesh N."/>
            <person name="Shanthini T."/>
            <person name="Prasanth M."/>
            <person name="Senthilkumar N."/>
            <person name="Meesala Krishna M."/>
            <person name="Guruswami G."/>
        </authorList>
    </citation>
    <scope>NUCLEOTIDE SEQUENCE</scope>
    <source>
        <strain evidence="1">SHM 84C</strain>
    </source>
</reference>
<evidence type="ECO:0000313" key="2">
    <source>
        <dbReference type="Proteomes" id="UP000629923"/>
    </source>
</evidence>
<proteinExistence type="predicted"/>
<accession>A0A923ENP1</accession>
<sequence>MAASNPAIQNYSGIVDRGFFRPFLQINQSSPFGTVWYVTDWHLRNVTDSSKVRDSLDATAKAIDSLTSTVNQQGRTSPALVHVLPILRII</sequence>
<gene>
    <name evidence="1" type="ORF">H7U18_26550</name>
</gene>
<protein>
    <submittedName>
        <fullName evidence="1">Uncharacterized protein</fullName>
    </submittedName>
</protein>
<dbReference type="Proteomes" id="UP000629923">
    <property type="component" value="Unassembled WGS sequence"/>
</dbReference>
<organism evidence="1 2">
    <name type="scientific">Klebsiella pneumoniae</name>
    <dbReference type="NCBI Taxonomy" id="573"/>
    <lineage>
        <taxon>Bacteria</taxon>
        <taxon>Pseudomonadati</taxon>
        <taxon>Pseudomonadota</taxon>
        <taxon>Gammaproteobacteria</taxon>
        <taxon>Enterobacterales</taxon>
        <taxon>Enterobacteriaceae</taxon>
        <taxon>Klebsiella/Raoultella group</taxon>
        <taxon>Klebsiella</taxon>
        <taxon>Klebsiella pneumoniae complex</taxon>
    </lineage>
</organism>
<name>A0A923ENP1_KLEPN</name>
<evidence type="ECO:0000313" key="1">
    <source>
        <dbReference type="EMBL" id="MBC2873364.1"/>
    </source>
</evidence>
<dbReference type="EMBL" id="JACLQZ010000002">
    <property type="protein sequence ID" value="MBC2873364.1"/>
    <property type="molecule type" value="Genomic_DNA"/>
</dbReference>